<reference evidence="3" key="1">
    <citation type="submission" date="2022-10" db="EMBL/GenBank/DDBJ databases">
        <title>Description of microaerobic benzene degrading bacteria.</title>
        <authorList>
            <person name="Bedics A."/>
            <person name="Tancsics A."/>
            <person name="Banerjee S."/>
        </authorList>
    </citation>
    <scope>NUCLEOTIDE SEQUENCE</scope>
    <source>
        <strain evidence="3">D2M1</strain>
    </source>
</reference>
<accession>A0ABT5RYR2</accession>
<dbReference type="PIRSF" id="PIRSF017082">
    <property type="entry name" value="YflP"/>
    <property type="match status" value="1"/>
</dbReference>
<dbReference type="EMBL" id="JAPCKI010000006">
    <property type="protein sequence ID" value="MDD2178237.1"/>
    <property type="molecule type" value="Genomic_DNA"/>
</dbReference>
<dbReference type="PANTHER" id="PTHR42928:SF5">
    <property type="entry name" value="BLR1237 PROTEIN"/>
    <property type="match status" value="1"/>
</dbReference>
<proteinExistence type="inferred from homology"/>
<comment type="similarity">
    <text evidence="1">Belongs to the UPF0065 (bug) family.</text>
</comment>
<protein>
    <submittedName>
        <fullName evidence="3">Tripartite tricarboxylate transporter substrate binding protein</fullName>
    </submittedName>
</protein>
<organism evidence="3 4">
    <name type="scientific">Acidovorax benzenivorans</name>
    <dbReference type="NCBI Taxonomy" id="2987520"/>
    <lineage>
        <taxon>Bacteria</taxon>
        <taxon>Pseudomonadati</taxon>
        <taxon>Pseudomonadota</taxon>
        <taxon>Betaproteobacteria</taxon>
        <taxon>Burkholderiales</taxon>
        <taxon>Comamonadaceae</taxon>
        <taxon>Acidovorax</taxon>
    </lineage>
</organism>
<feature type="signal peptide" evidence="2">
    <location>
        <begin position="1"/>
        <end position="28"/>
    </location>
</feature>
<dbReference type="PANTHER" id="PTHR42928">
    <property type="entry name" value="TRICARBOXYLATE-BINDING PROTEIN"/>
    <property type="match status" value="1"/>
</dbReference>
<keyword evidence="4" id="KW-1185">Reference proteome</keyword>
<evidence type="ECO:0000256" key="1">
    <source>
        <dbReference type="ARBA" id="ARBA00006987"/>
    </source>
</evidence>
<feature type="chain" id="PRO_5045250317" evidence="2">
    <location>
        <begin position="29"/>
        <end position="332"/>
    </location>
</feature>
<dbReference type="InterPro" id="IPR005064">
    <property type="entry name" value="BUG"/>
</dbReference>
<dbReference type="Gene3D" id="3.40.190.150">
    <property type="entry name" value="Bordetella uptake gene, domain 1"/>
    <property type="match status" value="1"/>
</dbReference>
<comment type="caution">
    <text evidence="3">The sequence shown here is derived from an EMBL/GenBank/DDBJ whole genome shotgun (WGS) entry which is preliminary data.</text>
</comment>
<dbReference type="SUPFAM" id="SSF53850">
    <property type="entry name" value="Periplasmic binding protein-like II"/>
    <property type="match status" value="1"/>
</dbReference>
<evidence type="ECO:0000313" key="3">
    <source>
        <dbReference type="EMBL" id="MDD2178237.1"/>
    </source>
</evidence>
<dbReference type="RefSeq" id="WP_274110735.1">
    <property type="nucleotide sequence ID" value="NZ_JAPCKI010000006.1"/>
</dbReference>
<dbReference type="Proteomes" id="UP001148932">
    <property type="component" value="Unassembled WGS sequence"/>
</dbReference>
<name>A0ABT5RYR2_9BURK</name>
<gene>
    <name evidence="3" type="ORF">OIN59_12415</name>
</gene>
<dbReference type="Gene3D" id="3.40.190.10">
    <property type="entry name" value="Periplasmic binding protein-like II"/>
    <property type="match status" value="1"/>
</dbReference>
<dbReference type="CDD" id="cd07012">
    <property type="entry name" value="PBP2_Bug_TTT"/>
    <property type="match status" value="1"/>
</dbReference>
<keyword evidence="2" id="KW-0732">Signal</keyword>
<sequence length="332" mass="34345">MKRLVRASLLSAALAVLASASSLSFAQATPPSDAWPQRPIRMVVPFPPGGGTDAVARALGQKLASRLGTPVVIDNKPGASTIIGTEAVVRAEPDGYTLLVSGSTSYTVNPALRSKLPYNPATDLVPVATVARAPLVLVVSANAPYKDLNALIAAAKAAPKGIHYATFGSGSGPHLAGALLEQAASIQLQDVPYRGSSQSLMALIGGEIQLGIDTVAAAAPQVKAGKLRALAIAGKSRSSMLPGVPTVAELKLPDAVFDAWYAIAAPAKTPQPVIRKLVAEVEAVTRDSGMQEQMRAQGMEPVHLGPVATRAVIDDEVGRYRALAHRAKIVVE</sequence>
<evidence type="ECO:0000313" key="4">
    <source>
        <dbReference type="Proteomes" id="UP001148932"/>
    </source>
</evidence>
<dbReference type="InterPro" id="IPR042100">
    <property type="entry name" value="Bug_dom1"/>
</dbReference>
<dbReference type="Pfam" id="PF03401">
    <property type="entry name" value="TctC"/>
    <property type="match status" value="1"/>
</dbReference>
<evidence type="ECO:0000256" key="2">
    <source>
        <dbReference type="SAM" id="SignalP"/>
    </source>
</evidence>